<evidence type="ECO:0000256" key="2">
    <source>
        <dbReference type="ARBA" id="ARBA00022475"/>
    </source>
</evidence>
<evidence type="ECO:0000256" key="4">
    <source>
        <dbReference type="ARBA" id="ARBA00022989"/>
    </source>
</evidence>
<dbReference type="Gene3D" id="1.20.81.30">
    <property type="entry name" value="Type II secretion system (T2SS), domain F"/>
    <property type="match status" value="1"/>
</dbReference>
<feature type="transmembrane region" description="Helical" evidence="6">
    <location>
        <begin position="31"/>
        <end position="53"/>
    </location>
</feature>
<keyword evidence="3 6" id="KW-0812">Transmembrane</keyword>
<dbReference type="PANTHER" id="PTHR35402">
    <property type="entry name" value="INTEGRAL MEMBRANE PROTEIN-RELATED"/>
    <property type="match status" value="1"/>
</dbReference>
<dbReference type="Proteomes" id="UP001626603">
    <property type="component" value="Chromosome"/>
</dbReference>
<keyword evidence="9" id="KW-1185">Reference proteome</keyword>
<feature type="transmembrane region" description="Helical" evidence="6">
    <location>
        <begin position="220"/>
        <end position="240"/>
    </location>
</feature>
<feature type="transmembrane region" description="Helical" evidence="6">
    <location>
        <begin position="252"/>
        <end position="275"/>
    </location>
</feature>
<evidence type="ECO:0000256" key="1">
    <source>
        <dbReference type="ARBA" id="ARBA00004651"/>
    </source>
</evidence>
<gene>
    <name evidence="8" type="ORF">R6Y95_08545</name>
</gene>
<name>A0ABD8A7R3_9EURY</name>
<evidence type="ECO:0000313" key="9">
    <source>
        <dbReference type="Proteomes" id="UP001626603"/>
    </source>
</evidence>
<feature type="transmembrane region" description="Helical" evidence="6">
    <location>
        <begin position="363"/>
        <end position="385"/>
    </location>
</feature>
<reference evidence="8 9" key="1">
    <citation type="submission" date="2023-10" db="EMBL/GenBank/DDBJ databases">
        <title>The complete genome sequence of Methanoculleus palmolei DSM 4273.</title>
        <authorList>
            <person name="Lai S.-J."/>
            <person name="You Y.-T."/>
            <person name="Chen S.-C."/>
        </authorList>
    </citation>
    <scope>NUCLEOTIDE SEQUENCE [LARGE SCALE GENOMIC DNA]</scope>
    <source>
        <strain evidence="8 9">DSM 4273</strain>
    </source>
</reference>
<proteinExistence type="predicted"/>
<comment type="subcellular location">
    <subcellularLocation>
        <location evidence="1">Cell membrane</location>
        <topology evidence="1">Multi-pass membrane protein</topology>
    </subcellularLocation>
</comment>
<protein>
    <submittedName>
        <fullName evidence="8">Type II secretion system F family protein</fullName>
    </submittedName>
</protein>
<feature type="transmembrane region" description="Helical" evidence="6">
    <location>
        <begin position="336"/>
        <end position="357"/>
    </location>
</feature>
<dbReference type="InterPro" id="IPR018076">
    <property type="entry name" value="T2SS_GspF_dom"/>
</dbReference>
<feature type="transmembrane region" description="Helical" evidence="6">
    <location>
        <begin position="506"/>
        <end position="525"/>
    </location>
</feature>
<dbReference type="GO" id="GO:0005886">
    <property type="term" value="C:plasma membrane"/>
    <property type="evidence" value="ECO:0007669"/>
    <property type="project" value="UniProtKB-SubCell"/>
</dbReference>
<feature type="domain" description="Type II secretion system protein GspF" evidence="7">
    <location>
        <begin position="402"/>
        <end position="521"/>
    </location>
</feature>
<evidence type="ECO:0000313" key="8">
    <source>
        <dbReference type="EMBL" id="WOX55507.1"/>
    </source>
</evidence>
<evidence type="ECO:0000256" key="3">
    <source>
        <dbReference type="ARBA" id="ARBA00022692"/>
    </source>
</evidence>
<feature type="domain" description="Type II secretion system protein GspF" evidence="7">
    <location>
        <begin position="116"/>
        <end position="237"/>
    </location>
</feature>
<dbReference type="InterPro" id="IPR042094">
    <property type="entry name" value="T2SS_GspF_sf"/>
</dbReference>
<sequence length="601" mass="66879">MQTPGNMLLPDGNQLRTALRMAHIPVPYRDYLRWTVLAVVGAAAVYLAGIAYLTYAGYRILLFSVVPDAVTKIILFLLLTIGISGAFYCYPILVAQGRKTKIDLDLPYAITYMEALSTTMTLYEVIRKVYEEMDLFGEVSKEFGMIVRDVEFFGEDLNTAMKNLQRTTPSSNLADFFNDLALLSDSGGDITEFLAARSGFFRDVAEREQEMALQTIEIMAEVYVTAFVAGPIVIMIMILSQNLAGQSDLAGWMPLITLGIPAGAMMMIGILYTLLPAENLQISRQERGDREHLDVPEPGGEVDPRLIKALKARNRALRMTKALKQPFRRYISNYDWSLVLAMLCGGDATALLLLGYFDEWFPMYTLEVGLCIIVCVSFFPVMIAYEGRRWYVSNVERQMPEFLRELADMKDIGMTLQAAIHRIANTKLGLLSSELQITSEEIRRGVSIGNALVRMEERIGLVSVKRAISLVVKASEITDHLRETLMVAISDFEHYLKMKRERFNSAFTYVAVVYLSFGVYLYTALELNTRFVASFTAFNVSLDIAGNVADMFHIAIVLGASSGIMAGQLSANSILSGFKHTIVFLIATVVVFIVFIGGGGV</sequence>
<dbReference type="InterPro" id="IPR056569">
    <property type="entry name" value="ArlJ-like"/>
</dbReference>
<organism evidence="8 9">
    <name type="scientific">Methanoculleus palmolei</name>
    <dbReference type="NCBI Taxonomy" id="72612"/>
    <lineage>
        <taxon>Archaea</taxon>
        <taxon>Methanobacteriati</taxon>
        <taxon>Methanobacteriota</taxon>
        <taxon>Stenosarchaea group</taxon>
        <taxon>Methanomicrobia</taxon>
        <taxon>Methanomicrobiales</taxon>
        <taxon>Methanomicrobiaceae</taxon>
        <taxon>Methanoculleus</taxon>
    </lineage>
</organism>
<feature type="transmembrane region" description="Helical" evidence="6">
    <location>
        <begin position="551"/>
        <end position="569"/>
    </location>
</feature>
<feature type="transmembrane region" description="Helical" evidence="6">
    <location>
        <begin position="73"/>
        <end position="93"/>
    </location>
</feature>
<evidence type="ECO:0000256" key="5">
    <source>
        <dbReference type="ARBA" id="ARBA00023136"/>
    </source>
</evidence>
<dbReference type="EMBL" id="CP137641">
    <property type="protein sequence ID" value="WOX55507.1"/>
    <property type="molecule type" value="Genomic_DNA"/>
</dbReference>
<dbReference type="Pfam" id="PF00482">
    <property type="entry name" value="T2SSF"/>
    <property type="match status" value="2"/>
</dbReference>
<keyword evidence="4 6" id="KW-1133">Transmembrane helix</keyword>
<dbReference type="AlphaFoldDB" id="A0ABD8A7R3"/>
<evidence type="ECO:0000256" key="6">
    <source>
        <dbReference type="SAM" id="Phobius"/>
    </source>
</evidence>
<accession>A0ABD8A7R3</accession>
<keyword evidence="2" id="KW-1003">Cell membrane</keyword>
<keyword evidence="5 6" id="KW-0472">Membrane</keyword>
<evidence type="ECO:0000259" key="7">
    <source>
        <dbReference type="Pfam" id="PF00482"/>
    </source>
</evidence>
<feature type="transmembrane region" description="Helical" evidence="6">
    <location>
        <begin position="581"/>
        <end position="600"/>
    </location>
</feature>
<dbReference type="PANTHER" id="PTHR35402:SF1">
    <property type="entry name" value="TYPE II SECRETION SYSTEM PROTEIN GSPF DOMAIN-CONTAINING PROTEIN"/>
    <property type="match status" value="1"/>
</dbReference>